<comment type="caution">
    <text evidence="1">The sequence shown here is derived from an EMBL/GenBank/DDBJ whole genome shotgun (WGS) entry which is preliminary data.</text>
</comment>
<name>A0A2N8KXK0_9BURK</name>
<gene>
    <name evidence="1" type="ORF">C1O66_12110</name>
</gene>
<accession>A0A2N8KXK0</accession>
<evidence type="ECO:0000313" key="2">
    <source>
        <dbReference type="Proteomes" id="UP000235916"/>
    </source>
</evidence>
<reference evidence="1 2" key="1">
    <citation type="submission" date="2018-01" db="EMBL/GenBank/DDBJ databases">
        <title>Draft genome sequence of Paucibacter aquatile CR182 isolated from freshwater of the Nakdong River.</title>
        <authorList>
            <person name="Choi A."/>
            <person name="Chung E.J."/>
        </authorList>
    </citation>
    <scope>NUCLEOTIDE SEQUENCE [LARGE SCALE GENOMIC DNA]</scope>
    <source>
        <strain evidence="1 2">CR182</strain>
    </source>
</reference>
<evidence type="ECO:0000313" key="1">
    <source>
        <dbReference type="EMBL" id="PND38189.1"/>
    </source>
</evidence>
<dbReference type="OrthoDB" id="9147632at2"/>
<dbReference type="AlphaFoldDB" id="A0A2N8KXK0"/>
<organism evidence="1 2">
    <name type="scientific">Kinneretia aquatilis</name>
    <dbReference type="NCBI Taxonomy" id="2070761"/>
    <lineage>
        <taxon>Bacteria</taxon>
        <taxon>Pseudomonadati</taxon>
        <taxon>Pseudomonadota</taxon>
        <taxon>Betaproteobacteria</taxon>
        <taxon>Burkholderiales</taxon>
        <taxon>Sphaerotilaceae</taxon>
        <taxon>Roseateles</taxon>
    </lineage>
</organism>
<dbReference type="EMBL" id="POSP01000003">
    <property type="protein sequence ID" value="PND38189.1"/>
    <property type="molecule type" value="Genomic_DNA"/>
</dbReference>
<dbReference type="Proteomes" id="UP000235916">
    <property type="component" value="Unassembled WGS sequence"/>
</dbReference>
<protein>
    <submittedName>
        <fullName evidence="1">Uncharacterized protein</fullName>
    </submittedName>
</protein>
<proteinExistence type="predicted"/>
<dbReference type="RefSeq" id="WP_102768109.1">
    <property type="nucleotide sequence ID" value="NZ_POSP01000003.1"/>
</dbReference>
<keyword evidence="2" id="KW-1185">Reference proteome</keyword>
<sequence>MAMTTKTKTVLRRLAWGVGGLCLGLILLALAWLASNNRWVDAEAQPRPAALQPRSSERAPEANVFFDLSGLFAGPQAQPSRVGQALWATPTPEQATVADAHLLPQPRDAAWSCSWDLNDCLGLWLQDKEGLRLRLAEQALLLERCTALADGLLDGRLGFDELLQQPRAELRRASDQYLGLPVAPHLQGARVCARGFQLQAAWAQSQGQAEALLQALGRAQALSHALLQGSQSLLANTLAWNQERQRLRLLAGLMALEPALAPRLQAQLGPMPERARDAGAWMAAESFFGAQAMQEMAQVCGRRDGGQLLEQAGLIDRWLCHFGFMPQRTQQANDAWWLQQHEAAKAGPEALLKHLQAQQAREFSMWALPWRNTIGAMLLAVAQPAFADYPAKQADLLLDHRVAQLALALATQNVPVAERAVWLARQDLTPSQRERITLSEDGLSLRVLPWAKPVTPSPGGLSRSWPLPPL</sequence>